<dbReference type="RefSeq" id="WP_119148530.1">
    <property type="nucleotide sequence ID" value="NZ_QXJM01000027.1"/>
</dbReference>
<dbReference type="Proteomes" id="UP000266340">
    <property type="component" value="Unassembled WGS sequence"/>
</dbReference>
<sequence>MEVKIDGEAPLICPSAEFQEHYMEFYRDWIDSGEHIVPWVVEKDPSDFGAFLNFLYAEDSEEKLADPNKVPHSTYWLLNEDDLLVGAVNIRHRLNAKLLSRGGHIGYGVRPAYRRRGYASAILFQVLQIAKRMEIEQVLVTCDKTNIGSWKTILKNGGVLESEFTEENGNVVKRFWIRMSETN</sequence>
<dbReference type="AlphaFoldDB" id="A0A398CZ30"/>
<evidence type="ECO:0000313" key="2">
    <source>
        <dbReference type="EMBL" id="RIE04491.1"/>
    </source>
</evidence>
<dbReference type="CDD" id="cd04301">
    <property type="entry name" value="NAT_SF"/>
    <property type="match status" value="1"/>
</dbReference>
<feature type="domain" description="N-acetyltransferase" evidence="1">
    <location>
        <begin position="34"/>
        <end position="183"/>
    </location>
</feature>
<dbReference type="PANTHER" id="PTHR39173:SF1">
    <property type="entry name" value="ACETYLTRANSFERASE"/>
    <property type="match status" value="1"/>
</dbReference>
<dbReference type="InterPro" id="IPR000182">
    <property type="entry name" value="GNAT_dom"/>
</dbReference>
<evidence type="ECO:0000313" key="3">
    <source>
        <dbReference type="Proteomes" id="UP000266340"/>
    </source>
</evidence>
<gene>
    <name evidence="2" type="ORF">D3H35_06900</name>
</gene>
<dbReference type="EMBL" id="QXJM01000027">
    <property type="protein sequence ID" value="RIE04491.1"/>
    <property type="molecule type" value="Genomic_DNA"/>
</dbReference>
<dbReference type="PANTHER" id="PTHR39173">
    <property type="entry name" value="ACETYLTRANSFERASE"/>
    <property type="match status" value="1"/>
</dbReference>
<accession>A0A398CZ30</accession>
<dbReference type="SUPFAM" id="SSF55729">
    <property type="entry name" value="Acyl-CoA N-acyltransferases (Nat)"/>
    <property type="match status" value="1"/>
</dbReference>
<protein>
    <submittedName>
        <fullName evidence="2">GNAT family N-acetyltransferase</fullName>
    </submittedName>
</protein>
<organism evidence="2 3">
    <name type="scientific">Cohnella faecalis</name>
    <dbReference type="NCBI Taxonomy" id="2315694"/>
    <lineage>
        <taxon>Bacteria</taxon>
        <taxon>Bacillati</taxon>
        <taxon>Bacillota</taxon>
        <taxon>Bacilli</taxon>
        <taxon>Bacillales</taxon>
        <taxon>Paenibacillaceae</taxon>
        <taxon>Cohnella</taxon>
    </lineage>
</organism>
<keyword evidence="3" id="KW-1185">Reference proteome</keyword>
<dbReference type="GO" id="GO:0016747">
    <property type="term" value="F:acyltransferase activity, transferring groups other than amino-acyl groups"/>
    <property type="evidence" value="ECO:0007669"/>
    <property type="project" value="InterPro"/>
</dbReference>
<dbReference type="OrthoDB" id="9797989at2"/>
<evidence type="ECO:0000259" key="1">
    <source>
        <dbReference type="PROSITE" id="PS51186"/>
    </source>
</evidence>
<keyword evidence="2" id="KW-0808">Transferase</keyword>
<dbReference type="PROSITE" id="PS51186">
    <property type="entry name" value="GNAT"/>
    <property type="match status" value="1"/>
</dbReference>
<reference evidence="2 3" key="1">
    <citation type="submission" date="2018-09" db="EMBL/GenBank/DDBJ databases">
        <title>Cohnella cavernae sp. nov., isolated from a karst cave.</title>
        <authorList>
            <person name="Zhu H."/>
        </authorList>
    </citation>
    <scope>NUCLEOTIDE SEQUENCE [LARGE SCALE GENOMIC DNA]</scope>
    <source>
        <strain evidence="2 3">K2E09-144</strain>
    </source>
</reference>
<proteinExistence type="predicted"/>
<dbReference type="Pfam" id="PF00583">
    <property type="entry name" value="Acetyltransf_1"/>
    <property type="match status" value="1"/>
</dbReference>
<comment type="caution">
    <text evidence="2">The sequence shown here is derived from an EMBL/GenBank/DDBJ whole genome shotgun (WGS) entry which is preliminary data.</text>
</comment>
<dbReference type="InterPro" id="IPR016181">
    <property type="entry name" value="Acyl_CoA_acyltransferase"/>
</dbReference>
<name>A0A398CZ30_9BACL</name>
<dbReference type="Gene3D" id="3.40.630.30">
    <property type="match status" value="1"/>
</dbReference>